<dbReference type="RefSeq" id="WP_250096255.1">
    <property type="nucleotide sequence ID" value="NZ_JAKRYL010000008.1"/>
</dbReference>
<comment type="catalytic activity">
    <reaction evidence="7">
        <text>4-imidazolone-5-propanoate + H2O = N-formimidoyl-L-glutamate</text>
        <dbReference type="Rhea" id="RHEA:23660"/>
        <dbReference type="ChEBI" id="CHEBI:15377"/>
        <dbReference type="ChEBI" id="CHEBI:58928"/>
        <dbReference type="ChEBI" id="CHEBI:77893"/>
        <dbReference type="EC" id="3.5.2.7"/>
    </reaction>
</comment>
<dbReference type="HAMAP" id="MF_00372">
    <property type="entry name" value="HutI"/>
    <property type="match status" value="1"/>
</dbReference>
<feature type="binding site" evidence="7">
    <location>
        <position position="326"/>
    </location>
    <ligand>
        <name>N-formimidoyl-L-glutamate</name>
        <dbReference type="ChEBI" id="CHEBI:58928"/>
    </ligand>
</feature>
<feature type="binding site" evidence="7">
    <location>
        <position position="185"/>
    </location>
    <ligand>
        <name>4-imidazolone-5-propanoate</name>
        <dbReference type="ChEBI" id="CHEBI:77893"/>
    </ligand>
</feature>
<evidence type="ECO:0000256" key="6">
    <source>
        <dbReference type="ARBA" id="ARBA00023004"/>
    </source>
</evidence>
<evidence type="ECO:0000313" key="9">
    <source>
        <dbReference type="EMBL" id="MCL7747351.1"/>
    </source>
</evidence>
<feature type="binding site" evidence="7">
    <location>
        <position position="152"/>
    </location>
    <ligand>
        <name>N-formimidoyl-L-glutamate</name>
        <dbReference type="ChEBI" id="CHEBI:58928"/>
    </ligand>
</feature>
<name>A0A9X2I377_9BACI</name>
<feature type="binding site" evidence="7">
    <location>
        <position position="324"/>
    </location>
    <ligand>
        <name>Zn(2+)</name>
        <dbReference type="ChEBI" id="CHEBI:29105"/>
    </ligand>
</feature>
<comment type="function">
    <text evidence="7">Catalyzes the hydrolytic cleavage of the carbon-nitrogen bond in imidazolone-5-propanoate to yield N-formimidoyl-L-glutamate. It is the third step in the universal histidine degradation pathway.</text>
</comment>
<feature type="domain" description="Amidohydrolase-related" evidence="8">
    <location>
        <begin position="72"/>
        <end position="412"/>
    </location>
</feature>
<accession>A0A9X2I377</accession>
<keyword evidence="4 7" id="KW-0369">Histidine metabolism</keyword>
<dbReference type="Gene3D" id="2.30.40.10">
    <property type="entry name" value="Urease, subunit C, domain 1"/>
    <property type="match status" value="1"/>
</dbReference>
<dbReference type="Pfam" id="PF01979">
    <property type="entry name" value="Amidohydro_1"/>
    <property type="match status" value="1"/>
</dbReference>
<keyword evidence="2 7" id="KW-0479">Metal-binding</keyword>
<feature type="binding site" evidence="7">
    <location>
        <position position="324"/>
    </location>
    <ligand>
        <name>Fe(3+)</name>
        <dbReference type="ChEBI" id="CHEBI:29034"/>
    </ligand>
</feature>
<dbReference type="InterPro" id="IPR032466">
    <property type="entry name" value="Metal_Hydrolase"/>
</dbReference>
<dbReference type="GO" id="GO:0008270">
    <property type="term" value="F:zinc ion binding"/>
    <property type="evidence" value="ECO:0007669"/>
    <property type="project" value="UniProtKB-UniRule"/>
</dbReference>
<dbReference type="CDD" id="cd01296">
    <property type="entry name" value="Imidazolone-5PH"/>
    <property type="match status" value="1"/>
</dbReference>
<feature type="binding site" evidence="7">
    <location>
        <position position="329"/>
    </location>
    <ligand>
        <name>4-imidazolone-5-propanoate</name>
        <dbReference type="ChEBI" id="CHEBI:77893"/>
    </ligand>
</feature>
<dbReference type="PANTHER" id="PTHR42752:SF1">
    <property type="entry name" value="IMIDAZOLONEPROPIONASE-RELATED"/>
    <property type="match status" value="1"/>
</dbReference>
<dbReference type="SUPFAM" id="SSF51338">
    <property type="entry name" value="Composite domain of metallo-dependent hydrolases"/>
    <property type="match status" value="1"/>
</dbReference>
<keyword evidence="10" id="KW-1185">Reference proteome</keyword>
<dbReference type="EMBL" id="JAKRYL010000008">
    <property type="protein sequence ID" value="MCL7747351.1"/>
    <property type="molecule type" value="Genomic_DNA"/>
</dbReference>
<evidence type="ECO:0000256" key="1">
    <source>
        <dbReference type="ARBA" id="ARBA00012864"/>
    </source>
</evidence>
<dbReference type="GO" id="GO:0050480">
    <property type="term" value="F:imidazolonepropionase activity"/>
    <property type="evidence" value="ECO:0007669"/>
    <property type="project" value="UniProtKB-UniRule"/>
</dbReference>
<reference evidence="9" key="1">
    <citation type="submission" date="2022-02" db="EMBL/GenBank/DDBJ databases">
        <title>Halalkalibacter sp. nov. isolated from Lonar Lake, India.</title>
        <authorList>
            <person name="Joshi A."/>
            <person name="Thite S."/>
            <person name="Lodha T."/>
        </authorList>
    </citation>
    <scope>NUCLEOTIDE SEQUENCE</scope>
    <source>
        <strain evidence="9">MEB205</strain>
    </source>
</reference>
<dbReference type="GO" id="GO:0019556">
    <property type="term" value="P:L-histidine catabolic process to glutamate and formamide"/>
    <property type="evidence" value="ECO:0007669"/>
    <property type="project" value="UniProtKB-UniRule"/>
</dbReference>
<dbReference type="NCBIfam" id="TIGR01224">
    <property type="entry name" value="hutI"/>
    <property type="match status" value="1"/>
</dbReference>
<keyword evidence="3 7" id="KW-0378">Hydrolase</keyword>
<dbReference type="GO" id="GO:0005737">
    <property type="term" value="C:cytoplasm"/>
    <property type="evidence" value="ECO:0007669"/>
    <property type="project" value="UniProtKB-SubCell"/>
</dbReference>
<dbReference type="FunFam" id="3.20.20.140:FF:000007">
    <property type="entry name" value="Imidazolonepropionase"/>
    <property type="match status" value="1"/>
</dbReference>
<gene>
    <name evidence="7 9" type="primary">hutI</name>
    <name evidence="9" type="ORF">MF646_09490</name>
</gene>
<dbReference type="SUPFAM" id="SSF51556">
    <property type="entry name" value="Metallo-dependent hydrolases"/>
    <property type="match status" value="1"/>
</dbReference>
<feature type="binding site" evidence="7">
    <location>
        <position position="82"/>
    </location>
    <ligand>
        <name>Fe(3+)</name>
        <dbReference type="ChEBI" id="CHEBI:29034"/>
    </ligand>
</feature>
<comment type="similarity">
    <text evidence="7">Belongs to the metallo-dependent hydrolases superfamily. HutI family.</text>
</comment>
<dbReference type="InterPro" id="IPR011059">
    <property type="entry name" value="Metal-dep_hydrolase_composite"/>
</dbReference>
<evidence type="ECO:0000256" key="5">
    <source>
        <dbReference type="ARBA" id="ARBA00022833"/>
    </source>
</evidence>
<evidence type="ECO:0000256" key="3">
    <source>
        <dbReference type="ARBA" id="ARBA00022801"/>
    </source>
</evidence>
<evidence type="ECO:0000256" key="4">
    <source>
        <dbReference type="ARBA" id="ARBA00022808"/>
    </source>
</evidence>
<feature type="binding site" evidence="7">
    <location>
        <position position="80"/>
    </location>
    <ligand>
        <name>Fe(3+)</name>
        <dbReference type="ChEBI" id="CHEBI:29034"/>
    </ligand>
</feature>
<dbReference type="GO" id="GO:0005506">
    <property type="term" value="F:iron ion binding"/>
    <property type="evidence" value="ECO:0007669"/>
    <property type="project" value="UniProtKB-UniRule"/>
</dbReference>
<feature type="binding site" evidence="7">
    <location>
        <position position="252"/>
    </location>
    <ligand>
        <name>4-imidazolone-5-propanoate</name>
        <dbReference type="ChEBI" id="CHEBI:77893"/>
    </ligand>
</feature>
<feature type="binding site" evidence="7">
    <location>
        <position position="89"/>
    </location>
    <ligand>
        <name>4-imidazolone-5-propanoate</name>
        <dbReference type="ChEBI" id="CHEBI:77893"/>
    </ligand>
</feature>
<feature type="binding site" evidence="7">
    <location>
        <position position="249"/>
    </location>
    <ligand>
        <name>Fe(3+)</name>
        <dbReference type="ChEBI" id="CHEBI:29034"/>
    </ligand>
</feature>
<comment type="cofactor">
    <cofactor evidence="7">
        <name>Zn(2+)</name>
        <dbReference type="ChEBI" id="CHEBI:29105"/>
    </cofactor>
    <cofactor evidence="7">
        <name>Fe(3+)</name>
        <dbReference type="ChEBI" id="CHEBI:29034"/>
    </cofactor>
    <text evidence="7">Binds 1 zinc or iron ion per subunit.</text>
</comment>
<dbReference type="InterPro" id="IPR005920">
    <property type="entry name" value="HutI"/>
</dbReference>
<dbReference type="Proteomes" id="UP001139150">
    <property type="component" value="Unassembled WGS sequence"/>
</dbReference>
<keyword evidence="5 7" id="KW-0862">Zinc</keyword>
<evidence type="ECO:0000256" key="2">
    <source>
        <dbReference type="ARBA" id="ARBA00022723"/>
    </source>
</evidence>
<evidence type="ECO:0000256" key="7">
    <source>
        <dbReference type="HAMAP-Rule" id="MF_00372"/>
    </source>
</evidence>
<dbReference type="EC" id="3.5.2.7" evidence="1 7"/>
<dbReference type="InterPro" id="IPR006680">
    <property type="entry name" value="Amidohydro-rel"/>
</dbReference>
<comment type="caution">
    <text evidence="9">The sequence shown here is derived from an EMBL/GenBank/DDBJ whole genome shotgun (WGS) entry which is preliminary data.</text>
</comment>
<feature type="binding site" evidence="7">
    <location>
        <position position="249"/>
    </location>
    <ligand>
        <name>Zn(2+)</name>
        <dbReference type="ChEBI" id="CHEBI:29105"/>
    </ligand>
</feature>
<feature type="binding site" evidence="7">
    <location>
        <position position="82"/>
    </location>
    <ligand>
        <name>Zn(2+)</name>
        <dbReference type="ChEBI" id="CHEBI:29105"/>
    </ligand>
</feature>
<sequence>MKQHVDLLLMNIGQLLTMESIGPKEGKDMQELVMLEDAVVGITNGKVVLIGERESEEGIQAAEVIDCQGKLVSPGLVDPHTHVVFGGSREHEMALKQQGVPYLEILKQGGGILSTVEHTRQATEDHLYEKAYFHLDRMLSHGVTTAEIKSGYGLDVETELKQLKVAKRLQQNHPIDLVSTFLGAHAIPHEYKDDPQAFLDEMVGMLDLIKIEELAEFVDIFTETGVFTVEQSRDYLTRAQEKGFGLKIHADEIDPLGGTELAADLGASSADHLVGASDEGIKKLAESKTIAVLLPGTTFYLGKETFARARKMIDEGVRVALATDFNPGSCPTENIQLIMTFAALKLNMSPEEIWNAMTVNAAYAIGRGEQAGQVVVGRQADLVIWDAPNYQYLPYHYGVNHVNTVIKNGQIVSRRREVSETISLSPKS</sequence>
<comment type="subcellular location">
    <subcellularLocation>
        <location evidence="7">Cytoplasm</location>
    </subcellularLocation>
</comment>
<dbReference type="PANTHER" id="PTHR42752">
    <property type="entry name" value="IMIDAZOLONEPROPIONASE"/>
    <property type="match status" value="1"/>
</dbReference>
<feature type="binding site" evidence="7">
    <location>
        <position position="328"/>
    </location>
    <ligand>
        <name>N-formimidoyl-L-glutamate</name>
        <dbReference type="ChEBI" id="CHEBI:58928"/>
    </ligand>
</feature>
<protein>
    <recommendedName>
        <fullName evidence="1 7">Imidazolonepropionase</fullName>
        <ecNumber evidence="1 7">3.5.2.7</ecNumber>
    </recommendedName>
    <alternativeName>
        <fullName evidence="7">Imidazolone-5-propionate hydrolase</fullName>
    </alternativeName>
</protein>
<feature type="binding site" evidence="7">
    <location>
        <position position="152"/>
    </location>
    <ligand>
        <name>4-imidazolone-5-propanoate</name>
        <dbReference type="ChEBI" id="CHEBI:77893"/>
    </ligand>
</feature>
<evidence type="ECO:0000259" key="8">
    <source>
        <dbReference type="Pfam" id="PF01979"/>
    </source>
</evidence>
<proteinExistence type="inferred from homology"/>
<feature type="binding site" evidence="7">
    <location>
        <position position="80"/>
    </location>
    <ligand>
        <name>Zn(2+)</name>
        <dbReference type="ChEBI" id="CHEBI:29105"/>
    </ligand>
</feature>
<dbReference type="AlphaFoldDB" id="A0A9X2I377"/>
<comment type="pathway">
    <text evidence="7">Amino-acid degradation; L-histidine degradation into L-glutamate; N-formimidoyl-L-glutamate from L-histidine: step 3/3.</text>
</comment>
<keyword evidence="6 7" id="KW-0408">Iron</keyword>
<evidence type="ECO:0000313" key="10">
    <source>
        <dbReference type="Proteomes" id="UP001139150"/>
    </source>
</evidence>
<keyword evidence="7" id="KW-0963">Cytoplasm</keyword>
<organism evidence="9 10">
    <name type="scientific">Halalkalibacter alkaliphilus</name>
    <dbReference type="NCBI Taxonomy" id="2917993"/>
    <lineage>
        <taxon>Bacteria</taxon>
        <taxon>Bacillati</taxon>
        <taxon>Bacillota</taxon>
        <taxon>Bacilli</taxon>
        <taxon>Bacillales</taxon>
        <taxon>Bacillaceae</taxon>
        <taxon>Halalkalibacter</taxon>
    </lineage>
</organism>
<dbReference type="Gene3D" id="3.20.20.140">
    <property type="entry name" value="Metal-dependent hydrolases"/>
    <property type="match status" value="1"/>
</dbReference>